<dbReference type="KEGG" id="vg:6965775"/>
<dbReference type="Proteomes" id="UP000204251">
    <property type="component" value="Segment"/>
</dbReference>
<accession>B6D5S0</accession>
<feature type="region of interest" description="Disordered" evidence="1">
    <location>
        <begin position="21"/>
        <end position="40"/>
    </location>
</feature>
<name>B6D5S0_9ABAC</name>
<dbReference type="GeneID" id="6965775"/>
<keyword evidence="3" id="KW-1185">Reference proteome</keyword>
<proteinExistence type="predicted"/>
<evidence type="ECO:0000256" key="1">
    <source>
        <dbReference type="SAM" id="MobiDB-lite"/>
    </source>
</evidence>
<sequence>MLSIYYTLRYIFALQKSSLSKVHRRSRRHHRQSRRPPEVTYTNLGYKDRVTYASASHEARVTYAGGSHVGYHVSCALI</sequence>
<dbReference type="EMBL" id="EU839994">
    <property type="protein sequence ID" value="ACI28708.1"/>
    <property type="molecule type" value="Genomic_DNA"/>
</dbReference>
<evidence type="ECO:0000313" key="2">
    <source>
        <dbReference type="EMBL" id="ACI28708.1"/>
    </source>
</evidence>
<dbReference type="RefSeq" id="YP_002268036.1">
    <property type="nucleotide sequence ID" value="NC_011345.1"/>
</dbReference>
<organism evidence="2 3">
    <name type="scientific">Agrotis ipsilon multiple nucleopolyhedrovirus</name>
    <dbReference type="NCBI Taxonomy" id="208013"/>
    <lineage>
        <taxon>Viruses</taxon>
        <taxon>Viruses incertae sedis</taxon>
        <taxon>Naldaviricetes</taxon>
        <taxon>Lefavirales</taxon>
        <taxon>Baculoviridae</taxon>
        <taxon>Alphabaculovirus</taxon>
        <taxon>Alphabaculovirus agipsilonis</taxon>
    </lineage>
</organism>
<evidence type="ECO:0000313" key="3">
    <source>
        <dbReference type="Proteomes" id="UP000204251"/>
    </source>
</evidence>
<feature type="compositionally biased region" description="Basic residues" evidence="1">
    <location>
        <begin position="21"/>
        <end position="34"/>
    </location>
</feature>
<reference evidence="2 3" key="1">
    <citation type="submission" date="2008-06" db="EMBL/GenBank/DDBJ databases">
        <title>Complete nucleotide sequence analysis of the Agrotis ipsilon multiple nucleopolyhedrovirus.</title>
        <authorList>
            <person name="Harrison R.L."/>
        </authorList>
    </citation>
    <scope>NUCLEOTIDE SEQUENCE [LARGE SCALE GENOMIC DNA]</scope>
    <source>
        <strain evidence="2 3">Illinois</strain>
    </source>
</reference>
<protein>
    <submittedName>
        <fullName evidence="2">Uncharacterized protein</fullName>
    </submittedName>
</protein>